<gene>
    <name evidence="2" type="ORF">K1Y79_15535</name>
</gene>
<dbReference type="InterPro" id="IPR036761">
    <property type="entry name" value="TTHA0802/YceI-like_sf"/>
</dbReference>
<evidence type="ECO:0000313" key="2">
    <source>
        <dbReference type="EMBL" id="MBW8685751.1"/>
    </source>
</evidence>
<reference evidence="2 3" key="1">
    <citation type="submission" date="2021-08" db="EMBL/GenBank/DDBJ databases">
        <title>The genome sequence of Chitinophaga sp. B61.</title>
        <authorList>
            <person name="Zhang X."/>
        </authorList>
    </citation>
    <scope>NUCLEOTIDE SEQUENCE [LARGE SCALE GENOMIC DNA]</scope>
    <source>
        <strain evidence="2 3">B61</strain>
    </source>
</reference>
<dbReference type="SUPFAM" id="SSF101874">
    <property type="entry name" value="YceI-like"/>
    <property type="match status" value="1"/>
</dbReference>
<evidence type="ECO:0000259" key="1">
    <source>
        <dbReference type="SMART" id="SM00867"/>
    </source>
</evidence>
<protein>
    <submittedName>
        <fullName evidence="2">YceI family protein</fullName>
    </submittedName>
</protein>
<dbReference type="InterPro" id="IPR007372">
    <property type="entry name" value="Lipid/polyisoprenoid-bd_YceI"/>
</dbReference>
<comment type="caution">
    <text evidence="2">The sequence shown here is derived from an EMBL/GenBank/DDBJ whole genome shotgun (WGS) entry which is preliminary data.</text>
</comment>
<dbReference type="PANTHER" id="PTHR34406">
    <property type="entry name" value="PROTEIN YCEI"/>
    <property type="match status" value="1"/>
</dbReference>
<feature type="domain" description="Lipid/polyisoprenoid-binding YceI-like" evidence="1">
    <location>
        <begin position="3"/>
        <end position="172"/>
    </location>
</feature>
<organism evidence="2 3">
    <name type="scientific">Chitinophaga rhizophila</name>
    <dbReference type="NCBI Taxonomy" id="2866212"/>
    <lineage>
        <taxon>Bacteria</taxon>
        <taxon>Pseudomonadati</taxon>
        <taxon>Bacteroidota</taxon>
        <taxon>Chitinophagia</taxon>
        <taxon>Chitinophagales</taxon>
        <taxon>Chitinophagaceae</taxon>
        <taxon>Chitinophaga</taxon>
    </lineage>
</organism>
<sequence length="175" mass="19419">MAIWKIDPTHSDVEFKIRHLMITNVTGYFGKYEGTAESSSDDFTDAKISFEADVNSITTKNEQRDQHLLAEDFFHAAQYPKISFVSTGVKKVDDENYKIIGDLTMRGVTKPVELAVEFSGIVKDPYGQTKAGFEIKGKVNRKDFGVSFNAVTDNGGVMLGEEVKLQASVQLVKQA</sequence>
<dbReference type="RefSeq" id="WP_220251086.1">
    <property type="nucleotide sequence ID" value="NZ_JAICCF010000003.1"/>
</dbReference>
<dbReference type="PANTHER" id="PTHR34406:SF1">
    <property type="entry name" value="PROTEIN YCEI"/>
    <property type="match status" value="1"/>
</dbReference>
<name>A0ABS7GDJ9_9BACT</name>
<keyword evidence="3" id="KW-1185">Reference proteome</keyword>
<dbReference type="Proteomes" id="UP000812961">
    <property type="component" value="Unassembled WGS sequence"/>
</dbReference>
<dbReference type="Gene3D" id="2.40.128.110">
    <property type="entry name" value="Lipid/polyisoprenoid-binding, YceI-like"/>
    <property type="match status" value="1"/>
</dbReference>
<accession>A0ABS7GDJ9</accession>
<dbReference type="Pfam" id="PF04264">
    <property type="entry name" value="YceI"/>
    <property type="match status" value="1"/>
</dbReference>
<proteinExistence type="predicted"/>
<dbReference type="SMART" id="SM00867">
    <property type="entry name" value="YceI"/>
    <property type="match status" value="1"/>
</dbReference>
<evidence type="ECO:0000313" key="3">
    <source>
        <dbReference type="Proteomes" id="UP000812961"/>
    </source>
</evidence>
<dbReference type="EMBL" id="JAICCF010000003">
    <property type="protein sequence ID" value="MBW8685751.1"/>
    <property type="molecule type" value="Genomic_DNA"/>
</dbReference>